<dbReference type="SUPFAM" id="SSF53955">
    <property type="entry name" value="Lysozyme-like"/>
    <property type="match status" value="1"/>
</dbReference>
<evidence type="ECO:0000313" key="1">
    <source>
        <dbReference type="EMBL" id="GAG16746.1"/>
    </source>
</evidence>
<proteinExistence type="predicted"/>
<dbReference type="AlphaFoldDB" id="X0WVG4"/>
<dbReference type="InterPro" id="IPR023346">
    <property type="entry name" value="Lysozyme-like_dom_sf"/>
</dbReference>
<sequence length="148" mass="16721">MFITTQIGFPATVGYIEDILRPFMPQDKVIQLVKAEKLSVEVQEYTEIGTKAWMMKKWSDRFGPKVAWQVEIIMGTKESGWNANAYNCNTNGTVDLSWYQINSVHVDNGKLSLGCAADPVCSTEFAMDLYEEQGWCPWYGAKALGFCQ</sequence>
<gene>
    <name evidence="1" type="ORF">S01H1_48749</name>
</gene>
<organism evidence="1">
    <name type="scientific">marine sediment metagenome</name>
    <dbReference type="NCBI Taxonomy" id="412755"/>
    <lineage>
        <taxon>unclassified sequences</taxon>
        <taxon>metagenomes</taxon>
        <taxon>ecological metagenomes</taxon>
    </lineage>
</organism>
<reference evidence="1" key="1">
    <citation type="journal article" date="2014" name="Front. Microbiol.">
        <title>High frequency of phylogenetically diverse reductive dehalogenase-homologous genes in deep subseafloor sedimentary metagenomes.</title>
        <authorList>
            <person name="Kawai M."/>
            <person name="Futagami T."/>
            <person name="Toyoda A."/>
            <person name="Takaki Y."/>
            <person name="Nishi S."/>
            <person name="Hori S."/>
            <person name="Arai W."/>
            <person name="Tsubouchi T."/>
            <person name="Morono Y."/>
            <person name="Uchiyama I."/>
            <person name="Ito T."/>
            <person name="Fujiyama A."/>
            <person name="Inagaki F."/>
            <person name="Takami H."/>
        </authorList>
    </citation>
    <scope>NUCLEOTIDE SEQUENCE</scope>
    <source>
        <strain evidence="1">Expedition CK06-06</strain>
    </source>
</reference>
<name>X0WVG4_9ZZZZ</name>
<comment type="caution">
    <text evidence="1">The sequence shown here is derived from an EMBL/GenBank/DDBJ whole genome shotgun (WGS) entry which is preliminary data.</text>
</comment>
<dbReference type="EMBL" id="BARS01031315">
    <property type="protein sequence ID" value="GAG16746.1"/>
    <property type="molecule type" value="Genomic_DNA"/>
</dbReference>
<accession>X0WVG4</accession>
<protein>
    <submittedName>
        <fullName evidence="1">Uncharacterized protein</fullName>
    </submittedName>
</protein>